<comment type="caution">
    <text evidence="2">The sequence shown here is derived from an EMBL/GenBank/DDBJ whole genome shotgun (WGS) entry which is preliminary data.</text>
</comment>
<dbReference type="AlphaFoldDB" id="A0A4R2JF38"/>
<reference evidence="2 3" key="1">
    <citation type="submission" date="2019-03" db="EMBL/GenBank/DDBJ databases">
        <title>Genomic Encyclopedia of Type Strains, Phase IV (KMG-IV): sequencing the most valuable type-strain genomes for metagenomic binning, comparative biology and taxonomic classification.</title>
        <authorList>
            <person name="Goeker M."/>
        </authorList>
    </citation>
    <scope>NUCLEOTIDE SEQUENCE [LARGE SCALE GENOMIC DNA]</scope>
    <source>
        <strain evidence="2 3">DSM 45934</strain>
    </source>
</reference>
<gene>
    <name evidence="2" type="ORF">EV192_105398</name>
</gene>
<name>A0A4R2JF38_9PSEU</name>
<dbReference type="Proteomes" id="UP000295680">
    <property type="component" value="Unassembled WGS sequence"/>
</dbReference>
<proteinExistence type="predicted"/>
<accession>A0A4R2JF38</accession>
<evidence type="ECO:0000313" key="2">
    <source>
        <dbReference type="EMBL" id="TCO58333.1"/>
    </source>
</evidence>
<organism evidence="2 3">
    <name type="scientific">Actinocrispum wychmicini</name>
    <dbReference type="NCBI Taxonomy" id="1213861"/>
    <lineage>
        <taxon>Bacteria</taxon>
        <taxon>Bacillati</taxon>
        <taxon>Actinomycetota</taxon>
        <taxon>Actinomycetes</taxon>
        <taxon>Pseudonocardiales</taxon>
        <taxon>Pseudonocardiaceae</taxon>
        <taxon>Actinocrispum</taxon>
    </lineage>
</organism>
<sequence>MRLPASGGAAETLLELQRDVAKRQVRVEQLRNRYDNAIALESQQGELRLERQRLAAILTRDLAERQQVLRPAFVIFERLSQRLYADQQHGRLVVNATDNGPEITATIPRGRSKGITNMQVYCFDLDLITLWSANNAARASSSTTATCSTASTNANAPQLSSWAPSTRLLKASSTSSPSTAMKPRTRCPTVALLRTSSFPNVSPTTVRMAAFSASGSDRRHRR</sequence>
<protein>
    <submittedName>
        <fullName evidence="2">Uncharacterized protein DUF2326</fullName>
    </submittedName>
</protein>
<evidence type="ECO:0000259" key="1">
    <source>
        <dbReference type="Pfam" id="PF10088"/>
    </source>
</evidence>
<dbReference type="InterPro" id="IPR018760">
    <property type="entry name" value="DUF2326"/>
</dbReference>
<dbReference type="OrthoDB" id="7314834at2"/>
<feature type="domain" description="DUF2326" evidence="1">
    <location>
        <begin position="79"/>
        <end position="135"/>
    </location>
</feature>
<evidence type="ECO:0000313" key="3">
    <source>
        <dbReference type="Proteomes" id="UP000295680"/>
    </source>
</evidence>
<keyword evidence="3" id="KW-1185">Reference proteome</keyword>
<dbReference type="EMBL" id="SLWS01000005">
    <property type="protein sequence ID" value="TCO58333.1"/>
    <property type="molecule type" value="Genomic_DNA"/>
</dbReference>
<dbReference type="Pfam" id="PF10088">
    <property type="entry name" value="DUF2326"/>
    <property type="match status" value="1"/>
</dbReference>